<evidence type="ECO:0000256" key="1">
    <source>
        <dbReference type="SAM" id="Phobius"/>
    </source>
</evidence>
<dbReference type="EMBL" id="JAYFUH010000249">
    <property type="protein sequence ID" value="MEA5668594.1"/>
    <property type="molecule type" value="Genomic_DNA"/>
</dbReference>
<feature type="transmembrane region" description="Helical" evidence="1">
    <location>
        <begin position="101"/>
        <end position="123"/>
    </location>
</feature>
<dbReference type="RefSeq" id="WP_323439177.1">
    <property type="nucleotide sequence ID" value="NZ_JAYFUH010000249.1"/>
</dbReference>
<keyword evidence="1" id="KW-0812">Transmembrane</keyword>
<evidence type="ECO:0000313" key="3">
    <source>
        <dbReference type="Proteomes" id="UP001301653"/>
    </source>
</evidence>
<name>A0ABU5V793_9GAMM</name>
<organism evidence="2 3">
    <name type="scientific">Stenotrophomonas capsici</name>
    <dbReference type="NCBI Taxonomy" id="3110230"/>
    <lineage>
        <taxon>Bacteria</taxon>
        <taxon>Pseudomonadati</taxon>
        <taxon>Pseudomonadota</taxon>
        <taxon>Gammaproteobacteria</taxon>
        <taxon>Lysobacterales</taxon>
        <taxon>Lysobacteraceae</taxon>
        <taxon>Stenotrophomonas</taxon>
    </lineage>
</organism>
<protein>
    <recommendedName>
        <fullName evidence="4">Transmembrane protein</fullName>
    </recommendedName>
</protein>
<dbReference type="Proteomes" id="UP001301653">
    <property type="component" value="Unassembled WGS sequence"/>
</dbReference>
<reference evidence="2 3" key="1">
    <citation type="submission" date="2023-12" db="EMBL/GenBank/DDBJ databases">
        <title>Stenotrophomonas guangdongensis sp. nov., isolated from wilted pepper plants (Capsicum annuum).</title>
        <authorList>
            <person name="Qiu M."/>
            <person name="Li Y."/>
            <person name="Liu Q."/>
            <person name="Zhang X."/>
            <person name="Huang Y."/>
            <person name="Guo R."/>
            <person name="Hu M."/>
            <person name="Zhou J."/>
            <person name="Zhou X."/>
        </authorList>
    </citation>
    <scope>NUCLEOTIDE SEQUENCE [LARGE SCALE GENOMIC DNA]</scope>
    <source>
        <strain evidence="2 3">MH1</strain>
    </source>
</reference>
<evidence type="ECO:0000313" key="2">
    <source>
        <dbReference type="EMBL" id="MEA5668594.1"/>
    </source>
</evidence>
<comment type="caution">
    <text evidence="2">The sequence shown here is derived from an EMBL/GenBank/DDBJ whole genome shotgun (WGS) entry which is preliminary data.</text>
</comment>
<gene>
    <name evidence="2" type="ORF">VA603_13685</name>
</gene>
<evidence type="ECO:0008006" key="4">
    <source>
        <dbReference type="Google" id="ProtNLM"/>
    </source>
</evidence>
<sequence length="131" mass="14541">MDDKRKELVGRTNIDQLLGPTAREIDLNQPVQARQDVADVQIRSTTDPLQIHFATTDVIGKLQEPAASSRMRAFALVFIGGPMIVFGLMQIGMAWSSDVSLLRRLLVSVLGGAMAAFWPFLIYRGRRRSKG</sequence>
<feature type="transmembrane region" description="Helical" evidence="1">
    <location>
        <begin position="73"/>
        <end position="95"/>
    </location>
</feature>
<accession>A0ABU5V793</accession>
<proteinExistence type="predicted"/>
<keyword evidence="3" id="KW-1185">Reference proteome</keyword>
<keyword evidence="1" id="KW-1133">Transmembrane helix</keyword>
<keyword evidence="1" id="KW-0472">Membrane</keyword>